<reference evidence="2 3" key="1">
    <citation type="journal article" date="2017" name="Nat. Commun.">
        <title>Genome assembly with in vitro proximity ligation data and whole-genome triplication in lettuce.</title>
        <authorList>
            <person name="Reyes-Chin-Wo S."/>
            <person name="Wang Z."/>
            <person name="Yang X."/>
            <person name="Kozik A."/>
            <person name="Arikit S."/>
            <person name="Song C."/>
            <person name="Xia L."/>
            <person name="Froenicke L."/>
            <person name="Lavelle D.O."/>
            <person name="Truco M.J."/>
            <person name="Xia R."/>
            <person name="Zhu S."/>
            <person name="Xu C."/>
            <person name="Xu H."/>
            <person name="Xu X."/>
            <person name="Cox K."/>
            <person name="Korf I."/>
            <person name="Meyers B.C."/>
            <person name="Michelmore R.W."/>
        </authorList>
    </citation>
    <scope>NUCLEOTIDE SEQUENCE [LARGE SCALE GENOMIC DNA]</scope>
    <source>
        <strain evidence="3">cv. Salinas</strain>
        <tissue evidence="2">Seedlings</tissue>
    </source>
</reference>
<keyword evidence="3" id="KW-1185">Reference proteome</keyword>
<dbReference type="AlphaFoldDB" id="A0A9R1UDQ8"/>
<evidence type="ECO:0000313" key="2">
    <source>
        <dbReference type="EMBL" id="KAJ0185251.1"/>
    </source>
</evidence>
<proteinExistence type="predicted"/>
<sequence length="192" mass="22346">MNKRQELFLSFHLVGLFSSIIEVLEYIEDVCLNSFSQCQASVSQALQRKDQDIVNAISLVKSTSATLKKMRNDGFNALILDITSFCENNNIQTPNTEEFYVNPRARRQYTNISNRHMQIQEFGDRFNEVSYELLICMTSLNPHDSFCDFDPSKLRKLIDFYPHDFSYKDRLDILHELSVCPTHIQQDGRFAT</sequence>
<evidence type="ECO:0000256" key="1">
    <source>
        <dbReference type="SAM" id="SignalP"/>
    </source>
</evidence>
<feature type="chain" id="PRO_5040356748" evidence="1">
    <location>
        <begin position="19"/>
        <end position="192"/>
    </location>
</feature>
<dbReference type="EMBL" id="NBSK02000009">
    <property type="protein sequence ID" value="KAJ0185251.1"/>
    <property type="molecule type" value="Genomic_DNA"/>
</dbReference>
<dbReference type="InterPro" id="IPR055298">
    <property type="entry name" value="AtLOH3-like"/>
</dbReference>
<organism evidence="2 3">
    <name type="scientific">Lactuca sativa</name>
    <name type="common">Garden lettuce</name>
    <dbReference type="NCBI Taxonomy" id="4236"/>
    <lineage>
        <taxon>Eukaryota</taxon>
        <taxon>Viridiplantae</taxon>
        <taxon>Streptophyta</taxon>
        <taxon>Embryophyta</taxon>
        <taxon>Tracheophyta</taxon>
        <taxon>Spermatophyta</taxon>
        <taxon>Magnoliopsida</taxon>
        <taxon>eudicotyledons</taxon>
        <taxon>Gunneridae</taxon>
        <taxon>Pentapetalae</taxon>
        <taxon>asterids</taxon>
        <taxon>campanulids</taxon>
        <taxon>Asterales</taxon>
        <taxon>Asteraceae</taxon>
        <taxon>Cichorioideae</taxon>
        <taxon>Cichorieae</taxon>
        <taxon>Lactucinae</taxon>
        <taxon>Lactuca</taxon>
    </lineage>
</organism>
<comment type="caution">
    <text evidence="2">The sequence shown here is derived from an EMBL/GenBank/DDBJ whole genome shotgun (WGS) entry which is preliminary data.</text>
</comment>
<feature type="signal peptide" evidence="1">
    <location>
        <begin position="1"/>
        <end position="18"/>
    </location>
</feature>
<dbReference type="PANTHER" id="PTHR11697:SF230">
    <property type="entry name" value="ZINC FINGER, MYM DOMAIN CONTAINING 1"/>
    <property type="match status" value="1"/>
</dbReference>
<keyword evidence="1" id="KW-0732">Signal</keyword>
<dbReference type="Proteomes" id="UP000235145">
    <property type="component" value="Unassembled WGS sequence"/>
</dbReference>
<name>A0A9R1UDQ8_LACSA</name>
<accession>A0A9R1UDQ8</accession>
<evidence type="ECO:0000313" key="3">
    <source>
        <dbReference type="Proteomes" id="UP000235145"/>
    </source>
</evidence>
<gene>
    <name evidence="2" type="ORF">LSAT_V11C900460530</name>
</gene>
<dbReference type="PANTHER" id="PTHR11697">
    <property type="entry name" value="GENERAL TRANSCRIPTION FACTOR 2-RELATED ZINC FINGER PROTEIN"/>
    <property type="match status" value="1"/>
</dbReference>
<protein>
    <submittedName>
        <fullName evidence="2">Uncharacterized protein</fullName>
    </submittedName>
</protein>